<protein>
    <recommendedName>
        <fullName evidence="1">DUF6594 domain-containing protein</fullName>
    </recommendedName>
</protein>
<dbReference type="STRING" id="1408157.A0A1J7J0I5"/>
<dbReference type="Proteomes" id="UP000182658">
    <property type="component" value="Unassembled WGS sequence"/>
</dbReference>
<dbReference type="Pfam" id="PF20237">
    <property type="entry name" value="DUF6594"/>
    <property type="match status" value="1"/>
</dbReference>
<dbReference type="AlphaFoldDB" id="A0A1J7J0I5"/>
<dbReference type="PANTHER" id="PTHR34502">
    <property type="entry name" value="DUF6594 DOMAIN-CONTAINING PROTEIN-RELATED"/>
    <property type="match status" value="1"/>
</dbReference>
<sequence length="203" mass="23643">MNTGATQQTLSARGYSMLARFMVDREHVMLKQYRELAVQDLLYLQAELCDLQYDLAQQTHADSQQQDVRRFYDREWWHLQSDESRGGDGKQWQLALQVRTKLREYYAAIKQYEAIGAMRQPSDHQRHMVYTFIQSESLGGNCQFLGRDLGDLPPCPSVFASSNIRDLVFLGEDTGEDDLLSRLFRGPGMRLFHHVWKPLKVRP</sequence>
<accession>A0A1J7J0I5</accession>
<organism evidence="2 3">
    <name type="scientific">Coniochaeta ligniaria NRRL 30616</name>
    <dbReference type="NCBI Taxonomy" id="1408157"/>
    <lineage>
        <taxon>Eukaryota</taxon>
        <taxon>Fungi</taxon>
        <taxon>Dikarya</taxon>
        <taxon>Ascomycota</taxon>
        <taxon>Pezizomycotina</taxon>
        <taxon>Sordariomycetes</taxon>
        <taxon>Sordariomycetidae</taxon>
        <taxon>Coniochaetales</taxon>
        <taxon>Coniochaetaceae</taxon>
        <taxon>Coniochaeta</taxon>
    </lineage>
</organism>
<dbReference type="InterPro" id="IPR046529">
    <property type="entry name" value="DUF6594"/>
</dbReference>
<keyword evidence="3" id="KW-1185">Reference proteome</keyword>
<gene>
    <name evidence="2" type="ORF">CONLIGDRAFT_676812</name>
</gene>
<dbReference type="InParanoid" id="A0A1J7J0I5"/>
<evidence type="ECO:0000313" key="3">
    <source>
        <dbReference type="Proteomes" id="UP000182658"/>
    </source>
</evidence>
<proteinExistence type="predicted"/>
<reference evidence="2 3" key="1">
    <citation type="submission" date="2016-10" db="EMBL/GenBank/DDBJ databases">
        <title>Draft genome sequence of Coniochaeta ligniaria NRRL30616, a lignocellulolytic fungus for bioabatement of inhibitors in plant biomass hydrolysates.</title>
        <authorList>
            <consortium name="DOE Joint Genome Institute"/>
            <person name="Jimenez D.J."/>
            <person name="Hector R.E."/>
            <person name="Riley R."/>
            <person name="Sun H."/>
            <person name="Grigoriev I.V."/>
            <person name="Van Elsas J.D."/>
            <person name="Nichols N.N."/>
        </authorList>
    </citation>
    <scope>NUCLEOTIDE SEQUENCE [LARGE SCALE GENOMIC DNA]</scope>
    <source>
        <strain evidence="2 3">NRRL 30616</strain>
    </source>
</reference>
<dbReference type="EMBL" id="KV875094">
    <property type="protein sequence ID" value="OIW32997.1"/>
    <property type="molecule type" value="Genomic_DNA"/>
</dbReference>
<evidence type="ECO:0000259" key="1">
    <source>
        <dbReference type="Pfam" id="PF20237"/>
    </source>
</evidence>
<feature type="domain" description="DUF6594" evidence="1">
    <location>
        <begin position="15"/>
        <end position="194"/>
    </location>
</feature>
<name>A0A1J7J0I5_9PEZI</name>
<evidence type="ECO:0000313" key="2">
    <source>
        <dbReference type="EMBL" id="OIW32997.1"/>
    </source>
</evidence>
<dbReference type="OrthoDB" id="5240741at2759"/>
<dbReference type="PANTHER" id="PTHR34502:SF5">
    <property type="entry name" value="DUF6594 DOMAIN-CONTAINING PROTEIN"/>
    <property type="match status" value="1"/>
</dbReference>